<protein>
    <submittedName>
        <fullName evidence="1">Uncharacterized protein</fullName>
    </submittedName>
</protein>
<name>A0A1W1U9G8_9DEIO</name>
<dbReference type="AlphaFoldDB" id="A0A1W1U9G8"/>
<proteinExistence type="predicted"/>
<sequence length="59" mass="6458">MRPEQSLSEGIPEDFLKSSSMAALKLATTVARAPSTTTQSVVWADQTLRRNNRKPITGL</sequence>
<keyword evidence="2" id="KW-1185">Reference proteome</keyword>
<evidence type="ECO:0000313" key="1">
    <source>
        <dbReference type="EMBL" id="SMB77736.1"/>
    </source>
</evidence>
<dbReference type="Proteomes" id="UP000192582">
    <property type="component" value="Unassembled WGS sequence"/>
</dbReference>
<accession>A0A1W1U9G8</accession>
<reference evidence="1 2" key="1">
    <citation type="submission" date="2017-04" db="EMBL/GenBank/DDBJ databases">
        <authorList>
            <person name="Afonso C.L."/>
            <person name="Miller P.J."/>
            <person name="Scott M.A."/>
            <person name="Spackman E."/>
            <person name="Goraichik I."/>
            <person name="Dimitrov K.M."/>
            <person name="Suarez D.L."/>
            <person name="Swayne D.E."/>
        </authorList>
    </citation>
    <scope>NUCLEOTIDE SEQUENCE [LARGE SCALE GENOMIC DNA]</scope>
    <source>
        <strain evidence="1 2">KR-140</strain>
    </source>
</reference>
<dbReference type="EMBL" id="FWWU01000001">
    <property type="protein sequence ID" value="SMB77736.1"/>
    <property type="molecule type" value="Genomic_DNA"/>
</dbReference>
<gene>
    <name evidence="1" type="ORF">SAMN00790413_03890</name>
</gene>
<organism evidence="1 2">
    <name type="scientific">Deinococcus hopiensis KR-140</name>
    <dbReference type="NCBI Taxonomy" id="695939"/>
    <lineage>
        <taxon>Bacteria</taxon>
        <taxon>Thermotogati</taxon>
        <taxon>Deinococcota</taxon>
        <taxon>Deinococci</taxon>
        <taxon>Deinococcales</taxon>
        <taxon>Deinococcaceae</taxon>
        <taxon>Deinococcus</taxon>
    </lineage>
</organism>
<evidence type="ECO:0000313" key="2">
    <source>
        <dbReference type="Proteomes" id="UP000192582"/>
    </source>
</evidence>